<dbReference type="Gene3D" id="3.40.50.300">
    <property type="entry name" value="P-loop containing nucleotide triphosphate hydrolases"/>
    <property type="match status" value="1"/>
</dbReference>
<dbReference type="Pfam" id="PF21018">
    <property type="entry name" value="BipA_C"/>
    <property type="match status" value="1"/>
</dbReference>
<dbReference type="PANTHER" id="PTHR42908">
    <property type="entry name" value="TRANSLATION ELONGATION FACTOR-RELATED"/>
    <property type="match status" value="1"/>
</dbReference>
<dbReference type="Gene3D" id="2.40.50.250">
    <property type="entry name" value="bipa protein"/>
    <property type="match status" value="1"/>
</dbReference>
<dbReference type="Gene3D" id="3.30.70.870">
    <property type="entry name" value="Elongation Factor G (Translational Gtpase), domain 3"/>
    <property type="match status" value="1"/>
</dbReference>
<dbReference type="SUPFAM" id="SSF54980">
    <property type="entry name" value="EF-G C-terminal domain-like"/>
    <property type="match status" value="2"/>
</dbReference>
<evidence type="ECO:0000313" key="3">
    <source>
        <dbReference type="Proteomes" id="UP000326939"/>
    </source>
</evidence>
<evidence type="ECO:0000313" key="2">
    <source>
        <dbReference type="EMBL" id="KAB5551805.1"/>
    </source>
</evidence>
<dbReference type="NCBIfam" id="TIGR00231">
    <property type="entry name" value="small_GTP"/>
    <property type="match status" value="1"/>
</dbReference>
<dbReference type="InterPro" id="IPR047041">
    <property type="entry name" value="BipA_GTP-bd_dom"/>
</dbReference>
<dbReference type="InterPro" id="IPR047042">
    <property type="entry name" value="BipA_II"/>
</dbReference>
<dbReference type="FunFam" id="3.30.70.240:FF:000002">
    <property type="entry name" value="GTP-binding protein TypA"/>
    <property type="match status" value="1"/>
</dbReference>
<dbReference type="PANTHER" id="PTHR42908:SF8">
    <property type="entry name" value="TR-TYPE G DOMAIN-CONTAINING PROTEIN"/>
    <property type="match status" value="1"/>
</dbReference>
<dbReference type="CDD" id="cd16263">
    <property type="entry name" value="BipA_III"/>
    <property type="match status" value="1"/>
</dbReference>
<dbReference type="FunFam" id="3.40.50.300:FF:000055">
    <property type="entry name" value="GTP-binding protein TypA"/>
    <property type="match status" value="1"/>
</dbReference>
<dbReference type="InterPro" id="IPR035651">
    <property type="entry name" value="BipA_V"/>
</dbReference>
<dbReference type="InterPro" id="IPR006298">
    <property type="entry name" value="BipA"/>
</dbReference>
<dbReference type="AlphaFoldDB" id="A0A5N5M9N3"/>
<dbReference type="Pfam" id="PF00679">
    <property type="entry name" value="EFG_C"/>
    <property type="match status" value="1"/>
</dbReference>
<dbReference type="InterPro" id="IPR042116">
    <property type="entry name" value="TypA/BipA_C"/>
</dbReference>
<dbReference type="InterPro" id="IPR035647">
    <property type="entry name" value="EFG_III/V"/>
</dbReference>
<evidence type="ECO:0000259" key="1">
    <source>
        <dbReference type="PROSITE" id="PS51722"/>
    </source>
</evidence>
<dbReference type="PROSITE" id="PS00301">
    <property type="entry name" value="G_TR_1"/>
    <property type="match status" value="1"/>
</dbReference>
<dbReference type="InterPro" id="IPR027417">
    <property type="entry name" value="P-loop_NTPase"/>
</dbReference>
<dbReference type="NCBIfam" id="TIGR01394">
    <property type="entry name" value="TypA_BipA"/>
    <property type="match status" value="1"/>
</dbReference>
<dbReference type="Proteomes" id="UP000326939">
    <property type="component" value="Chromosome 6"/>
</dbReference>
<reference evidence="3" key="1">
    <citation type="journal article" date="2019" name="Gigascience">
        <title>De novo genome assembly of the endangered Acer yangbiense, a plant species with extremely small populations endemic to Yunnan Province, China.</title>
        <authorList>
            <person name="Yang J."/>
            <person name="Wariss H.M."/>
            <person name="Tao L."/>
            <person name="Zhang R."/>
            <person name="Yun Q."/>
            <person name="Hollingsworth P."/>
            <person name="Dao Z."/>
            <person name="Luo G."/>
            <person name="Guo H."/>
            <person name="Ma Y."/>
            <person name="Sun W."/>
        </authorList>
    </citation>
    <scope>NUCLEOTIDE SEQUENCE [LARGE SCALE GENOMIC DNA]</scope>
    <source>
        <strain evidence="3">cv. br00</strain>
    </source>
</reference>
<dbReference type="PROSITE" id="PS51722">
    <property type="entry name" value="G_TR_2"/>
    <property type="match status" value="1"/>
</dbReference>
<dbReference type="SMART" id="SM00838">
    <property type="entry name" value="EFG_C"/>
    <property type="match status" value="1"/>
</dbReference>
<comment type="caution">
    <text evidence="2">The sequence shown here is derived from an EMBL/GenBank/DDBJ whole genome shotgun (WGS) entry which is preliminary data.</text>
</comment>
<name>A0A5N5M9N3_9ROSI</name>
<dbReference type="SUPFAM" id="SSF52540">
    <property type="entry name" value="P-loop containing nucleoside triphosphate hydrolases"/>
    <property type="match status" value="1"/>
</dbReference>
<dbReference type="GO" id="GO:0003924">
    <property type="term" value="F:GTPase activity"/>
    <property type="evidence" value="ECO:0007669"/>
    <property type="project" value="InterPro"/>
</dbReference>
<dbReference type="GO" id="GO:0005829">
    <property type="term" value="C:cytosol"/>
    <property type="evidence" value="ECO:0007669"/>
    <property type="project" value="TreeGrafter"/>
</dbReference>
<dbReference type="FunFam" id="3.30.70.870:FF:000003">
    <property type="entry name" value="GTP-binding protein TypA"/>
    <property type="match status" value="1"/>
</dbReference>
<keyword evidence="3" id="KW-1185">Reference proteome</keyword>
<dbReference type="CDD" id="cd03691">
    <property type="entry name" value="BipA_TypA_II"/>
    <property type="match status" value="1"/>
</dbReference>
<dbReference type="InterPro" id="IPR047043">
    <property type="entry name" value="BipA_III"/>
</dbReference>
<dbReference type="Gene3D" id="3.30.70.240">
    <property type="match status" value="1"/>
</dbReference>
<accession>A0A5N5M9N3</accession>
<dbReference type="Gene3D" id="2.40.30.10">
    <property type="entry name" value="Translation factors"/>
    <property type="match status" value="1"/>
</dbReference>
<dbReference type="CDD" id="cd03710">
    <property type="entry name" value="BipA_TypA_C"/>
    <property type="match status" value="1"/>
</dbReference>
<dbReference type="PRINTS" id="PR00315">
    <property type="entry name" value="ELONGATNFCT"/>
</dbReference>
<gene>
    <name evidence="2" type="ORF">DKX38_009116</name>
</gene>
<dbReference type="SUPFAM" id="SSF50447">
    <property type="entry name" value="Translation proteins"/>
    <property type="match status" value="1"/>
</dbReference>
<organism evidence="2 3">
    <name type="scientific">Salix brachista</name>
    <dbReference type="NCBI Taxonomy" id="2182728"/>
    <lineage>
        <taxon>Eukaryota</taxon>
        <taxon>Viridiplantae</taxon>
        <taxon>Streptophyta</taxon>
        <taxon>Embryophyta</taxon>
        <taxon>Tracheophyta</taxon>
        <taxon>Spermatophyta</taxon>
        <taxon>Magnoliopsida</taxon>
        <taxon>eudicotyledons</taxon>
        <taxon>Gunneridae</taxon>
        <taxon>Pentapetalae</taxon>
        <taxon>rosids</taxon>
        <taxon>fabids</taxon>
        <taxon>Malpighiales</taxon>
        <taxon>Salicaceae</taxon>
        <taxon>Saliceae</taxon>
        <taxon>Salix</taxon>
    </lineage>
</organism>
<protein>
    <recommendedName>
        <fullName evidence="1">Tr-type G domain-containing protein</fullName>
    </recommendedName>
</protein>
<dbReference type="InterPro" id="IPR009000">
    <property type="entry name" value="Transl_B-barrel_sf"/>
</dbReference>
<dbReference type="EMBL" id="VDCV01000006">
    <property type="protein sequence ID" value="KAB5551805.1"/>
    <property type="molecule type" value="Genomic_DNA"/>
</dbReference>
<dbReference type="GO" id="GO:0005525">
    <property type="term" value="F:GTP binding"/>
    <property type="evidence" value="ECO:0007669"/>
    <property type="project" value="InterPro"/>
</dbReference>
<dbReference type="FunFam" id="2.40.50.250:FF:000001">
    <property type="entry name" value="GTP-binding protein TypA"/>
    <property type="match status" value="1"/>
</dbReference>
<dbReference type="InterPro" id="IPR000640">
    <property type="entry name" value="EFG_V-like"/>
</dbReference>
<proteinExistence type="predicted"/>
<dbReference type="InterPro" id="IPR000795">
    <property type="entry name" value="T_Tr_GTP-bd_dom"/>
</dbReference>
<dbReference type="Pfam" id="PF00009">
    <property type="entry name" value="GTP_EFTU"/>
    <property type="match status" value="1"/>
</dbReference>
<dbReference type="CDD" id="cd01891">
    <property type="entry name" value="TypA_BipA"/>
    <property type="match status" value="1"/>
</dbReference>
<dbReference type="InterPro" id="IPR031157">
    <property type="entry name" value="G_TR_CS"/>
</dbReference>
<dbReference type="InterPro" id="IPR048876">
    <property type="entry name" value="BipA_C"/>
</dbReference>
<feature type="domain" description="Tr-type G" evidence="1">
    <location>
        <begin position="82"/>
        <end position="277"/>
    </location>
</feature>
<dbReference type="GO" id="GO:1990904">
    <property type="term" value="C:ribonucleoprotein complex"/>
    <property type="evidence" value="ECO:0007669"/>
    <property type="project" value="TreeGrafter"/>
</dbReference>
<dbReference type="InterPro" id="IPR005225">
    <property type="entry name" value="Small_GTP-bd"/>
</dbReference>
<sequence length="702" mass="77629">MEMAINSSSSSFSLINPKTPLLTKQLFGSSLALSSFPNTSKTTPTSSLRCRRSRFSFHSPIKCSVSTETSTTGTRSQLMRRGDVRNIAIVAHVDHGKTTLVDAMLRQSKVFRDNQFVQERIMDSNDLERERGITILSKNTSITYKDTKINIIDTPGHSDFGGEVERILNMVEGVLLVVDSVEGPMPQTRFVLKKALEFGHAVVVVVNKIDRPSARPDFVINSTFELFIELNATDEQCDFQSIYAIGIKGKAGLSPDDLAEDLGPLFEAIMRCIPGPRIEKDGALQMLATNIEYDEHKGRIAIGRVHAGVLERNGCEGFADVCTSEDSCRFGRISELFVYEKFSRVPATKVEAGDICAVCGIEDIQIGETIADKAFGKPLPSIKVEEPTVKMAFSINTSPFVGREGKYVTSRNLRDRLYRELERNLAMKVEEGETADTFVVSGRGTLHITILIENMRREGYEFMVGPPKVINKKVDDKVLEPYEIATVEVPEEHMGSVVELLGRRRGQMFDMQGVGSEGTTLLKYKIPTRGLLGLRNAILTASRGTAILNTIFDSYGPWAGDIITRDQGSLVAFEDGTSTSYALASSQDRGQMFIAPGAGVYKGQIVGIHQRTGDLSLNVCKKKAATNVRSNKEQTVVLDTPLDYSLDDCIEYILEDELVEVTPRKYPNVQKSKACKKDKVSSVELHQVDPPAEHPCEVMRIQ</sequence>